<feature type="transmembrane region" description="Helical" evidence="2">
    <location>
        <begin position="99"/>
        <end position="124"/>
    </location>
</feature>
<feature type="region of interest" description="Disordered" evidence="1">
    <location>
        <begin position="1"/>
        <end position="82"/>
    </location>
</feature>
<sequence length="168" mass="18279">MGRRRPGSSQPHLARRRRQRPGRRTGREPGGDQPSHPRRGPGLEDPAEPARGREPVTVAVNDTTGAAQAERASPSAAGGGPDPLSAWMRRVHDGADMGIVWQTLLVLAGLAPTLLCLTGLIMWLRRRAPAGDHARRHRLRPPIPLPPAPMTVRLRQRGNAHDLAGHRL</sequence>
<name>A0A974P6D0_9CAUL</name>
<proteinExistence type="predicted"/>
<keyword evidence="2" id="KW-0812">Transmembrane</keyword>
<accession>A0A974P6D0</accession>
<gene>
    <name evidence="3" type="ORF">JKL49_00545</name>
</gene>
<dbReference type="AlphaFoldDB" id="A0A974P6D0"/>
<reference evidence="3" key="1">
    <citation type="submission" date="2021-01" db="EMBL/GenBank/DDBJ databases">
        <title>Genome sequence of Phenylobacterium sp. 20VBR1 isolated from a valley glaceir, Ny-Alesund, Svalbard.</title>
        <authorList>
            <person name="Thomas F.A."/>
            <person name="Krishnan K.P."/>
            <person name="Sinha R.K."/>
        </authorList>
    </citation>
    <scope>NUCLEOTIDE SEQUENCE</scope>
    <source>
        <strain evidence="3">20VBR1</strain>
    </source>
</reference>
<dbReference type="InterPro" id="IPR005625">
    <property type="entry name" value="PepSY-ass_TM"/>
</dbReference>
<feature type="compositionally biased region" description="Basic residues" evidence="1">
    <location>
        <begin position="13"/>
        <end position="24"/>
    </location>
</feature>
<keyword evidence="2" id="KW-0472">Membrane</keyword>
<keyword evidence="2" id="KW-1133">Transmembrane helix</keyword>
<dbReference type="Pfam" id="PF03929">
    <property type="entry name" value="PepSY_TM"/>
    <property type="match status" value="1"/>
</dbReference>
<dbReference type="EMBL" id="CP068570">
    <property type="protein sequence ID" value="QQZ51862.1"/>
    <property type="molecule type" value="Genomic_DNA"/>
</dbReference>
<evidence type="ECO:0000313" key="3">
    <source>
        <dbReference type="EMBL" id="QQZ51862.1"/>
    </source>
</evidence>
<evidence type="ECO:0000256" key="2">
    <source>
        <dbReference type="SAM" id="Phobius"/>
    </source>
</evidence>
<feature type="compositionally biased region" description="Low complexity" evidence="1">
    <location>
        <begin position="66"/>
        <end position="76"/>
    </location>
</feature>
<evidence type="ECO:0000256" key="1">
    <source>
        <dbReference type="SAM" id="MobiDB-lite"/>
    </source>
</evidence>
<organism evidence="3">
    <name type="scientific">Phenylobacterium glaciei</name>
    <dbReference type="NCBI Taxonomy" id="2803784"/>
    <lineage>
        <taxon>Bacteria</taxon>
        <taxon>Pseudomonadati</taxon>
        <taxon>Pseudomonadota</taxon>
        <taxon>Alphaproteobacteria</taxon>
        <taxon>Caulobacterales</taxon>
        <taxon>Caulobacteraceae</taxon>
        <taxon>Phenylobacterium</taxon>
    </lineage>
</organism>
<protein>
    <submittedName>
        <fullName evidence="3">PepSY domain-containing protein</fullName>
    </submittedName>
</protein>